<evidence type="ECO:0000313" key="3">
    <source>
        <dbReference type="Proteomes" id="UP000251717"/>
    </source>
</evidence>
<gene>
    <name evidence="2" type="ORF">MBBTH_02360</name>
</gene>
<dbReference type="InterPro" id="IPR013552">
    <property type="entry name" value="Thioester_dom"/>
</dbReference>
<comment type="caution">
    <text evidence="2">The sequence shown here is derived from an EMBL/GenBank/DDBJ whole genome shotgun (WGS) entry which is preliminary data.</text>
</comment>
<proteinExistence type="predicted"/>
<organism evidence="2 3">
    <name type="scientific">Methanobrevibacter thaueri</name>
    <dbReference type="NCBI Taxonomy" id="190975"/>
    <lineage>
        <taxon>Archaea</taxon>
        <taxon>Methanobacteriati</taxon>
        <taxon>Methanobacteriota</taxon>
        <taxon>Methanomada group</taxon>
        <taxon>Methanobacteria</taxon>
        <taxon>Methanobacteriales</taxon>
        <taxon>Methanobacteriaceae</taxon>
        <taxon>Methanobrevibacter</taxon>
    </lineage>
</organism>
<protein>
    <recommendedName>
        <fullName evidence="1">Thioester domain-containing protein</fullName>
    </recommendedName>
</protein>
<accession>A0A315YBV1</accession>
<name>A0A315YBV1_9EURY</name>
<dbReference type="OrthoDB" id="78432at2157"/>
<dbReference type="Pfam" id="PF08341">
    <property type="entry name" value="TED"/>
    <property type="match status" value="1"/>
</dbReference>
<dbReference type="AlphaFoldDB" id="A0A315YBV1"/>
<dbReference type="EMBL" id="MZGS01000014">
    <property type="protein sequence ID" value="PWB88092.1"/>
    <property type="molecule type" value="Genomic_DNA"/>
</dbReference>
<evidence type="ECO:0000313" key="2">
    <source>
        <dbReference type="EMBL" id="PWB88092.1"/>
    </source>
</evidence>
<keyword evidence="3" id="KW-1185">Reference proteome</keyword>
<evidence type="ECO:0000259" key="1">
    <source>
        <dbReference type="Pfam" id="PF08341"/>
    </source>
</evidence>
<dbReference type="RefSeq" id="WP_116591227.1">
    <property type="nucleotide sequence ID" value="NZ_MZGS01000014.1"/>
</dbReference>
<sequence length="253" mass="29022">MKMKLLLLFAILVITISPVMAGNNTTVVDNPTQYLSDEPMTEALESGDSNISFSDGYKGYCIEWGEHSAEKGDKFYVHDGDVDNNIKTFFVYFYEESQRDVIATQHMIWKFTDNKQFSRFNQTLYEKIIEKSATVKVPNDGVLKINDTTEMVYSFRNFISNINEYQNYFAYKIYFRNITLQNNLTQNSTGNGSDSTSQNTTNQTNIKENLTQNHTNASFKKTRFAKVNGSYETGNPLVLLLLSLAVLVFKRRN</sequence>
<reference evidence="2 3" key="1">
    <citation type="submission" date="2017-03" db="EMBL/GenBank/DDBJ databases">
        <title>Genome sequence of Methanobrevibacter thaueri.</title>
        <authorList>
            <person name="Poehlein A."/>
            <person name="Seedorf H."/>
            <person name="Daniel R."/>
        </authorList>
    </citation>
    <scope>NUCLEOTIDE SEQUENCE [LARGE SCALE GENOMIC DNA]</scope>
    <source>
        <strain evidence="2 3">DSM 11995</strain>
    </source>
</reference>
<dbReference type="Proteomes" id="UP000251717">
    <property type="component" value="Unassembled WGS sequence"/>
</dbReference>
<feature type="domain" description="Thioester" evidence="1">
    <location>
        <begin position="59"/>
        <end position="127"/>
    </location>
</feature>